<evidence type="ECO:0000313" key="2">
    <source>
        <dbReference type="Proteomes" id="UP001199816"/>
    </source>
</evidence>
<evidence type="ECO:0000313" key="1">
    <source>
        <dbReference type="EMBL" id="MCD2423206.1"/>
    </source>
</evidence>
<proteinExistence type="predicted"/>
<sequence>MKRLLIIYWIPLLMLACQNQEQPPAAHVAAPPLQPQTGLGISEDRETLGRLIDLKTYPPSGVTFQWNGRDLSGLEAILYYDEKNYGDILNAYMEAGFPKGNYAKEQFGFPWLDSAQQAELQFSKPDYTGNPDIFLGTGGKGMLWFLDKKILLKIAS</sequence>
<evidence type="ECO:0008006" key="3">
    <source>
        <dbReference type="Google" id="ProtNLM"/>
    </source>
</evidence>
<organism evidence="1 2">
    <name type="scientific">Niabella pedocola</name>
    <dbReference type="NCBI Taxonomy" id="1752077"/>
    <lineage>
        <taxon>Bacteria</taxon>
        <taxon>Pseudomonadati</taxon>
        <taxon>Bacteroidota</taxon>
        <taxon>Chitinophagia</taxon>
        <taxon>Chitinophagales</taxon>
        <taxon>Chitinophagaceae</taxon>
        <taxon>Niabella</taxon>
    </lineage>
</organism>
<comment type="caution">
    <text evidence="1">The sequence shown here is derived from an EMBL/GenBank/DDBJ whole genome shotgun (WGS) entry which is preliminary data.</text>
</comment>
<keyword evidence="2" id="KW-1185">Reference proteome</keyword>
<dbReference type="RefSeq" id="WP_231004470.1">
    <property type="nucleotide sequence ID" value="NZ_JAJNEC010000005.1"/>
</dbReference>
<reference evidence="1 2" key="1">
    <citation type="submission" date="2021-11" db="EMBL/GenBank/DDBJ databases">
        <title>Genomic of Niabella pedocola.</title>
        <authorList>
            <person name="Wu T."/>
        </authorList>
    </citation>
    <scope>NUCLEOTIDE SEQUENCE [LARGE SCALE GENOMIC DNA]</scope>
    <source>
        <strain evidence="1 2">JCM 31011</strain>
    </source>
</reference>
<name>A0ABS8PQ31_9BACT</name>
<protein>
    <recommendedName>
        <fullName evidence="3">Lipoprotein</fullName>
    </recommendedName>
</protein>
<dbReference type="Proteomes" id="UP001199816">
    <property type="component" value="Unassembled WGS sequence"/>
</dbReference>
<gene>
    <name evidence="1" type="ORF">LQ567_10580</name>
</gene>
<dbReference type="EMBL" id="JAJNEC010000005">
    <property type="protein sequence ID" value="MCD2423206.1"/>
    <property type="molecule type" value="Genomic_DNA"/>
</dbReference>
<dbReference type="PROSITE" id="PS51257">
    <property type="entry name" value="PROKAR_LIPOPROTEIN"/>
    <property type="match status" value="1"/>
</dbReference>
<accession>A0ABS8PQ31</accession>